<gene>
    <name evidence="1" type="ORF">BE18_28885</name>
</gene>
<reference evidence="1 2" key="1">
    <citation type="submission" date="2014-02" db="EMBL/GenBank/DDBJ databases">
        <title>The small core and large imbalanced accessory genome model reveals a collaborative survival strategy of Sorangium cellulosum strains in nature.</title>
        <authorList>
            <person name="Han K."/>
            <person name="Peng R."/>
            <person name="Blom J."/>
            <person name="Li Y.-Z."/>
        </authorList>
    </citation>
    <scope>NUCLEOTIDE SEQUENCE [LARGE SCALE GENOMIC DNA]</scope>
    <source>
        <strain evidence="1 2">So0149</strain>
    </source>
</reference>
<feature type="non-terminal residue" evidence="1">
    <location>
        <position position="1"/>
    </location>
</feature>
<dbReference type="Proteomes" id="UP000075515">
    <property type="component" value="Unassembled WGS sequence"/>
</dbReference>
<proteinExistence type="predicted"/>
<accession>A0A150RKK4</accession>
<organism evidence="1 2">
    <name type="scientific">Sorangium cellulosum</name>
    <name type="common">Polyangium cellulosum</name>
    <dbReference type="NCBI Taxonomy" id="56"/>
    <lineage>
        <taxon>Bacteria</taxon>
        <taxon>Pseudomonadati</taxon>
        <taxon>Myxococcota</taxon>
        <taxon>Polyangia</taxon>
        <taxon>Polyangiales</taxon>
        <taxon>Polyangiaceae</taxon>
        <taxon>Sorangium</taxon>
    </lineage>
</organism>
<dbReference type="EMBL" id="JEMC01003508">
    <property type="protein sequence ID" value="KYF80825.1"/>
    <property type="molecule type" value="Genomic_DNA"/>
</dbReference>
<name>A0A150RKK4_SORCE</name>
<dbReference type="AlphaFoldDB" id="A0A150RKK4"/>
<evidence type="ECO:0000313" key="1">
    <source>
        <dbReference type="EMBL" id="KYF80825.1"/>
    </source>
</evidence>
<protein>
    <submittedName>
        <fullName evidence="1">Uncharacterized protein</fullName>
    </submittedName>
</protein>
<dbReference type="InterPro" id="IPR036280">
    <property type="entry name" value="Multihaem_cyt_sf"/>
</dbReference>
<sequence length="129" mass="14797">DQVAWKDMTFEERTAYMTTVVMPRMKEVFVAYDAKYETFDCTTCHGDDAVERAYAMPSPAIAPLPASEEGFLEWVGDPEHPERQEWTDFMFNEVVPAMADLLQVPRFDPTTMTGEFSCNNCHTLEEIEP</sequence>
<evidence type="ECO:0000313" key="2">
    <source>
        <dbReference type="Proteomes" id="UP000075515"/>
    </source>
</evidence>
<dbReference type="SUPFAM" id="SSF48695">
    <property type="entry name" value="Multiheme cytochromes"/>
    <property type="match status" value="1"/>
</dbReference>
<comment type="caution">
    <text evidence="1">The sequence shown here is derived from an EMBL/GenBank/DDBJ whole genome shotgun (WGS) entry which is preliminary data.</text>
</comment>